<sequence>MFGIICLTVVLVFVNSAQSTDGLNVCQVVRPFVPFDTIEILPYKFAYDYGEELNMILSLTDVCEEITAVRLKTTSGGIERIICLSSPEDGFFHIQGPLEDEVSIVMEIYTNSIDFPVKCVLELSGGKDRSFFEWNTNRCKEPPCLLKISLHEYCTGGVVGACVVAFLVYVWMRQRCNKPDAQATMELNTYSTANPVLYADLEFARPSNTNRVHIEEPYAQVIGVLKPTKT</sequence>
<dbReference type="OrthoDB" id="7481581at2759"/>
<reference evidence="3 4" key="1">
    <citation type="journal article" date="2017" name="BMC Biol.">
        <title>Genomic innovations, transcriptional plasticity and gene loss underlying the evolution and divergence of two highly polyphagous and invasive Helicoverpa pest species.</title>
        <authorList>
            <person name="Pearce S.L."/>
            <person name="Clarke D.F."/>
            <person name="East P.D."/>
            <person name="Elfekih S."/>
            <person name="Gordon K.H."/>
            <person name="Jermiin L.S."/>
            <person name="McGaughran A."/>
            <person name="Oakeshott J.G."/>
            <person name="Papanikolaou A."/>
            <person name="Perera O.P."/>
            <person name="Rane R.V."/>
            <person name="Richards S."/>
            <person name="Tay W.T."/>
            <person name="Walsh T.K."/>
            <person name="Anderson A."/>
            <person name="Anderson C.J."/>
            <person name="Asgari S."/>
            <person name="Board P.G."/>
            <person name="Bretschneider A."/>
            <person name="Campbell P.M."/>
            <person name="Chertemps T."/>
            <person name="Christeller J.T."/>
            <person name="Coppin C.W."/>
            <person name="Downes S.J."/>
            <person name="Duan G."/>
            <person name="Farnsworth C.A."/>
            <person name="Good R.T."/>
            <person name="Han L.B."/>
            <person name="Han Y.C."/>
            <person name="Hatje K."/>
            <person name="Horne I."/>
            <person name="Huang Y.P."/>
            <person name="Hughes D.S."/>
            <person name="Jacquin-Joly E."/>
            <person name="James W."/>
            <person name="Jhangiani S."/>
            <person name="Kollmar M."/>
            <person name="Kuwar S.S."/>
            <person name="Li S."/>
            <person name="Liu N.Y."/>
            <person name="Maibeche M.T."/>
            <person name="Miller J.R."/>
            <person name="Montagne N."/>
            <person name="Perry T."/>
            <person name="Qu J."/>
            <person name="Song S.V."/>
            <person name="Sutton G.G."/>
            <person name="Vogel H."/>
            <person name="Walenz B.P."/>
            <person name="Xu W."/>
            <person name="Zhang H.J."/>
            <person name="Zou Z."/>
            <person name="Batterham P."/>
            <person name="Edwards O.R."/>
            <person name="Feyereisen R."/>
            <person name="Gibbs R.A."/>
            <person name="Heckel D.G."/>
            <person name="McGrath A."/>
            <person name="Robin C."/>
            <person name="Scherer S.E."/>
            <person name="Worley K.C."/>
            <person name="Wu Y.D."/>
        </authorList>
    </citation>
    <scope>NUCLEOTIDE SEQUENCE [LARGE SCALE GENOMIC DNA]</scope>
    <source>
        <strain evidence="3">Harm_GR_Male_#8</strain>
        <tissue evidence="3">Whole organism</tissue>
    </source>
</reference>
<feature type="signal peptide" evidence="2">
    <location>
        <begin position="1"/>
        <end position="19"/>
    </location>
</feature>
<keyword evidence="2" id="KW-0732">Signal</keyword>
<proteinExistence type="predicted"/>
<evidence type="ECO:0000256" key="1">
    <source>
        <dbReference type="SAM" id="Phobius"/>
    </source>
</evidence>
<keyword evidence="1" id="KW-0472">Membrane</keyword>
<dbReference type="AlphaFoldDB" id="A0A2W1BN82"/>
<keyword evidence="1" id="KW-1133">Transmembrane helix</keyword>
<organism evidence="3 4">
    <name type="scientific">Helicoverpa armigera</name>
    <name type="common">Cotton bollworm</name>
    <name type="synonym">Heliothis armigera</name>
    <dbReference type="NCBI Taxonomy" id="29058"/>
    <lineage>
        <taxon>Eukaryota</taxon>
        <taxon>Metazoa</taxon>
        <taxon>Ecdysozoa</taxon>
        <taxon>Arthropoda</taxon>
        <taxon>Hexapoda</taxon>
        <taxon>Insecta</taxon>
        <taxon>Pterygota</taxon>
        <taxon>Neoptera</taxon>
        <taxon>Endopterygota</taxon>
        <taxon>Lepidoptera</taxon>
        <taxon>Glossata</taxon>
        <taxon>Ditrysia</taxon>
        <taxon>Noctuoidea</taxon>
        <taxon>Noctuidae</taxon>
        <taxon>Heliothinae</taxon>
        <taxon>Helicoverpa</taxon>
    </lineage>
</organism>
<evidence type="ECO:0000256" key="2">
    <source>
        <dbReference type="SAM" id="SignalP"/>
    </source>
</evidence>
<dbReference type="EMBL" id="KZ149959">
    <property type="protein sequence ID" value="PZC76408.1"/>
    <property type="molecule type" value="Genomic_DNA"/>
</dbReference>
<keyword evidence="4" id="KW-1185">Reference proteome</keyword>
<dbReference type="Proteomes" id="UP000249218">
    <property type="component" value="Unassembled WGS sequence"/>
</dbReference>
<name>A0A2W1BN82_HELAM</name>
<protein>
    <submittedName>
        <fullName evidence="3">Uncharacterized protein</fullName>
    </submittedName>
</protein>
<evidence type="ECO:0000313" key="3">
    <source>
        <dbReference type="EMBL" id="PZC76408.1"/>
    </source>
</evidence>
<feature type="chain" id="PRO_5016129506" evidence="2">
    <location>
        <begin position="20"/>
        <end position="230"/>
    </location>
</feature>
<accession>A0A2W1BN82</accession>
<keyword evidence="1" id="KW-0812">Transmembrane</keyword>
<feature type="transmembrane region" description="Helical" evidence="1">
    <location>
        <begin position="150"/>
        <end position="172"/>
    </location>
</feature>
<gene>
    <name evidence="3" type="primary">HaOG204707</name>
    <name evidence="3" type="ORF">B5X24_HaOG204707</name>
</gene>
<evidence type="ECO:0000313" key="4">
    <source>
        <dbReference type="Proteomes" id="UP000249218"/>
    </source>
</evidence>